<dbReference type="InterPro" id="IPR050901">
    <property type="entry name" value="BP-dep_ABC_trans_perm"/>
</dbReference>
<dbReference type="GO" id="GO:0005886">
    <property type="term" value="C:plasma membrane"/>
    <property type="evidence" value="ECO:0007669"/>
    <property type="project" value="UniProtKB-SubCell"/>
</dbReference>
<dbReference type="Pfam" id="PF00528">
    <property type="entry name" value="BPD_transp_1"/>
    <property type="match status" value="1"/>
</dbReference>
<organism evidence="12 13">
    <name type="scientific">Streptomyces thermolilacinus SPC6</name>
    <dbReference type="NCBI Taxonomy" id="1306406"/>
    <lineage>
        <taxon>Bacteria</taxon>
        <taxon>Bacillati</taxon>
        <taxon>Actinomycetota</taxon>
        <taxon>Actinomycetes</taxon>
        <taxon>Kitasatosporales</taxon>
        <taxon>Streptomycetaceae</taxon>
        <taxon>Streptomyces</taxon>
    </lineage>
</organism>
<feature type="region of interest" description="Disordered" evidence="10">
    <location>
        <begin position="1"/>
        <end position="38"/>
    </location>
</feature>
<gene>
    <name evidence="12" type="ORF">J116_020740</name>
</gene>
<dbReference type="PANTHER" id="PTHR32243:SF50">
    <property type="entry name" value="MALTOSE_MALTODEXTRIN TRANSPORT SYSTEM PERMEASE PROTEIN MALG"/>
    <property type="match status" value="1"/>
</dbReference>
<keyword evidence="8 9" id="KW-0472">Membrane</keyword>
<evidence type="ECO:0000256" key="10">
    <source>
        <dbReference type="SAM" id="MobiDB-lite"/>
    </source>
</evidence>
<feature type="transmembrane region" description="Helical" evidence="9">
    <location>
        <begin position="139"/>
        <end position="159"/>
    </location>
</feature>
<comment type="similarity">
    <text evidence="2">Belongs to the binding-protein-dependent transport system permease family. MalFG subfamily.</text>
</comment>
<dbReference type="SUPFAM" id="SSF161098">
    <property type="entry name" value="MetI-like"/>
    <property type="match status" value="1"/>
</dbReference>
<evidence type="ECO:0000313" key="13">
    <source>
        <dbReference type="Proteomes" id="UP000095329"/>
    </source>
</evidence>
<keyword evidence="3 9" id="KW-0813">Transport</keyword>
<reference evidence="12 13" key="1">
    <citation type="journal article" date="2013" name="Genome Announc.">
        <title>Genome Sequence of Streptomyces violaceusniger Strain SPC6, a Halotolerant Streptomycete That Exhibits Rapid Growth and Development.</title>
        <authorList>
            <person name="Chen X."/>
            <person name="Zhang B."/>
            <person name="Zhang W."/>
            <person name="Wu X."/>
            <person name="Zhang M."/>
            <person name="Chen T."/>
            <person name="Liu G."/>
            <person name="Dyson P."/>
        </authorList>
    </citation>
    <scope>NUCLEOTIDE SEQUENCE [LARGE SCALE GENOMIC DNA]</scope>
    <source>
        <strain evidence="12 13">SPC6</strain>
    </source>
</reference>
<evidence type="ECO:0000256" key="7">
    <source>
        <dbReference type="ARBA" id="ARBA00022989"/>
    </source>
</evidence>
<evidence type="ECO:0000256" key="1">
    <source>
        <dbReference type="ARBA" id="ARBA00004651"/>
    </source>
</evidence>
<feature type="compositionally biased region" description="Low complexity" evidence="10">
    <location>
        <begin position="8"/>
        <end position="22"/>
    </location>
</feature>
<evidence type="ECO:0000259" key="11">
    <source>
        <dbReference type="PROSITE" id="PS50928"/>
    </source>
</evidence>
<dbReference type="PROSITE" id="PS50928">
    <property type="entry name" value="ABC_TM1"/>
    <property type="match status" value="1"/>
</dbReference>
<keyword evidence="13" id="KW-1185">Reference proteome</keyword>
<dbReference type="Proteomes" id="UP000095329">
    <property type="component" value="Unassembled WGS sequence"/>
</dbReference>
<dbReference type="GO" id="GO:0015423">
    <property type="term" value="F:ABC-type maltose transporter activity"/>
    <property type="evidence" value="ECO:0007669"/>
    <property type="project" value="TreeGrafter"/>
</dbReference>
<accession>A0A1D3E100</accession>
<sequence length="309" mass="32942">MTQPRKNAPAAHAATGGHRAAGSGSGSGRRKVRGREERSPLASAGLHGALIVASLVAVFPIAYMIFISLRGRAGWTRPTSAEGGLEISNYTYVLTETAFPQWFANSVLIAAGTTLIGVFVAASTGYAISRMRFPGHKSLMWVLLVTQMFPVAVLIVALYNILGRLGLLDSYLGLILTYCSVSVPFCAWMMKGYFDTIPHEIDEAGRVDGLTPFGTFYRLILPLAKPGLAVTAFYSFLTAWGEVAFARAFLSTDSMLTLSVGLQSFIGQHKAEWGYLTASAVIITVPAGLVFLLVQRNLVAGLTAGGTKG</sequence>
<dbReference type="EMBL" id="ASHX02000001">
    <property type="protein sequence ID" value="OEJ98255.1"/>
    <property type="molecule type" value="Genomic_DNA"/>
</dbReference>
<evidence type="ECO:0000256" key="9">
    <source>
        <dbReference type="RuleBase" id="RU363032"/>
    </source>
</evidence>
<feature type="transmembrane region" description="Helical" evidence="9">
    <location>
        <begin position="41"/>
        <end position="66"/>
    </location>
</feature>
<evidence type="ECO:0000256" key="4">
    <source>
        <dbReference type="ARBA" id="ARBA00022475"/>
    </source>
</evidence>
<feature type="transmembrane region" description="Helical" evidence="9">
    <location>
        <begin position="171"/>
        <end position="190"/>
    </location>
</feature>
<feature type="domain" description="ABC transmembrane type-1" evidence="11">
    <location>
        <begin position="103"/>
        <end position="294"/>
    </location>
</feature>
<feature type="transmembrane region" description="Helical" evidence="9">
    <location>
        <begin position="102"/>
        <end position="127"/>
    </location>
</feature>
<keyword evidence="7 9" id="KW-1133">Transmembrane helix</keyword>
<name>A0A1D3E100_9ACTN</name>
<comment type="caution">
    <text evidence="12">The sequence shown here is derived from an EMBL/GenBank/DDBJ whole genome shotgun (WGS) entry which is preliminary data.</text>
</comment>
<feature type="transmembrane region" description="Helical" evidence="9">
    <location>
        <begin position="273"/>
        <end position="294"/>
    </location>
</feature>
<dbReference type="InterPro" id="IPR035906">
    <property type="entry name" value="MetI-like_sf"/>
</dbReference>
<proteinExistence type="inferred from homology"/>
<dbReference type="CDD" id="cd06261">
    <property type="entry name" value="TM_PBP2"/>
    <property type="match status" value="1"/>
</dbReference>
<dbReference type="Gene3D" id="1.10.3720.10">
    <property type="entry name" value="MetI-like"/>
    <property type="match status" value="1"/>
</dbReference>
<comment type="subcellular location">
    <subcellularLocation>
        <location evidence="1 9">Cell membrane</location>
        <topology evidence="1 9">Multi-pass membrane protein</topology>
    </subcellularLocation>
</comment>
<keyword evidence="4" id="KW-1003">Cell membrane</keyword>
<dbReference type="AlphaFoldDB" id="A0A1D3E100"/>
<evidence type="ECO:0000256" key="6">
    <source>
        <dbReference type="ARBA" id="ARBA00022692"/>
    </source>
</evidence>
<evidence type="ECO:0000256" key="8">
    <source>
        <dbReference type="ARBA" id="ARBA00023136"/>
    </source>
</evidence>
<keyword evidence="6 9" id="KW-0812">Transmembrane</keyword>
<keyword evidence="5" id="KW-0762">Sugar transport</keyword>
<feature type="transmembrane region" description="Helical" evidence="9">
    <location>
        <begin position="228"/>
        <end position="250"/>
    </location>
</feature>
<dbReference type="GO" id="GO:0042956">
    <property type="term" value="P:maltodextrin transmembrane transport"/>
    <property type="evidence" value="ECO:0007669"/>
    <property type="project" value="TreeGrafter"/>
</dbReference>
<evidence type="ECO:0000313" key="12">
    <source>
        <dbReference type="EMBL" id="OEJ98255.1"/>
    </source>
</evidence>
<dbReference type="eggNOG" id="COG3833">
    <property type="taxonomic scope" value="Bacteria"/>
</dbReference>
<dbReference type="InterPro" id="IPR000515">
    <property type="entry name" value="MetI-like"/>
</dbReference>
<dbReference type="PANTHER" id="PTHR32243">
    <property type="entry name" value="MALTOSE TRANSPORT SYSTEM PERMEASE-RELATED"/>
    <property type="match status" value="1"/>
</dbReference>
<protein>
    <submittedName>
        <fullName evidence="12">ABC transporter permease</fullName>
    </submittedName>
</protein>
<dbReference type="STRING" id="1306406.J116_020740"/>
<evidence type="ECO:0000256" key="3">
    <source>
        <dbReference type="ARBA" id="ARBA00022448"/>
    </source>
</evidence>
<evidence type="ECO:0000256" key="2">
    <source>
        <dbReference type="ARBA" id="ARBA00009047"/>
    </source>
</evidence>
<evidence type="ECO:0000256" key="5">
    <source>
        <dbReference type="ARBA" id="ARBA00022597"/>
    </source>
</evidence>